<comment type="caution">
    <text evidence="7">Lacks conserved residue(s) required for the propagation of feature annotation.</text>
</comment>
<organism evidence="9 10">
    <name type="scientific">Candidatus Ligilactobacillus excrementigallinarum</name>
    <dbReference type="NCBI Taxonomy" id="2838641"/>
    <lineage>
        <taxon>Bacteria</taxon>
        <taxon>Bacillati</taxon>
        <taxon>Bacillota</taxon>
        <taxon>Bacilli</taxon>
        <taxon>Lactobacillales</taxon>
        <taxon>Lactobacillaceae</taxon>
        <taxon>Ligilactobacillus</taxon>
    </lineage>
</organism>
<reference evidence="9" key="1">
    <citation type="journal article" date="2021" name="PeerJ">
        <title>Extensive microbial diversity within the chicken gut microbiome revealed by metagenomics and culture.</title>
        <authorList>
            <person name="Gilroy R."/>
            <person name="Ravi A."/>
            <person name="Getino M."/>
            <person name="Pursley I."/>
            <person name="Horton D.L."/>
            <person name="Alikhan N.F."/>
            <person name="Baker D."/>
            <person name="Gharbi K."/>
            <person name="Hall N."/>
            <person name="Watson M."/>
            <person name="Adriaenssens E.M."/>
            <person name="Foster-Nyarko E."/>
            <person name="Jarju S."/>
            <person name="Secka A."/>
            <person name="Antonio M."/>
            <person name="Oren A."/>
            <person name="Chaudhuri R.R."/>
            <person name="La Ragione R."/>
            <person name="Hildebrand F."/>
            <person name="Pallen M.J."/>
        </authorList>
    </citation>
    <scope>NUCLEOTIDE SEQUENCE</scope>
    <source>
        <strain evidence="9">6627</strain>
    </source>
</reference>
<evidence type="ECO:0000256" key="2">
    <source>
        <dbReference type="ARBA" id="ARBA00022630"/>
    </source>
</evidence>
<feature type="binding site" evidence="7">
    <location>
        <begin position="88"/>
        <end position="91"/>
    </location>
    <ligand>
        <name>FMN</name>
        <dbReference type="ChEBI" id="CHEBI:58210"/>
    </ligand>
</feature>
<keyword evidence="1 7" id="KW-0637">Prenyltransferase</keyword>
<dbReference type="SUPFAM" id="SSF52507">
    <property type="entry name" value="Homo-oligomeric flavin-containing Cys decarboxylases, HFCD"/>
    <property type="match status" value="1"/>
</dbReference>
<dbReference type="AlphaFoldDB" id="A0A9D2AAV8"/>
<dbReference type="Gene3D" id="3.40.50.1950">
    <property type="entry name" value="Flavin prenyltransferase-like"/>
    <property type="match status" value="1"/>
</dbReference>
<dbReference type="GO" id="GO:0106141">
    <property type="term" value="F:flavin prenyltransferase activity"/>
    <property type="evidence" value="ECO:0007669"/>
    <property type="project" value="UniProtKB-EC"/>
</dbReference>
<evidence type="ECO:0000256" key="3">
    <source>
        <dbReference type="ARBA" id="ARBA00022643"/>
    </source>
</evidence>
<dbReference type="GO" id="GO:0016831">
    <property type="term" value="F:carboxy-lyase activity"/>
    <property type="evidence" value="ECO:0007669"/>
    <property type="project" value="TreeGrafter"/>
</dbReference>
<comment type="function">
    <text evidence="7">Flavin prenyltransferase that catalyzes the synthesis of the prenylated FMN cofactor (prenyl-FMN) for 4-hydroxy-3-polyprenylbenzoic acid decarboxylase UbiD. The prenyltransferase is metal-independent and links a dimethylallyl moiety from dimethylallyl monophosphate (DMAP) to the flavin N5 and C6 atoms of FMN.</text>
</comment>
<dbReference type="PANTHER" id="PTHR43374:SF1">
    <property type="entry name" value="FLAVIN PRENYLTRANSFERASE PAD1, MITOCHONDRIAL"/>
    <property type="match status" value="1"/>
</dbReference>
<evidence type="ECO:0000256" key="4">
    <source>
        <dbReference type="ARBA" id="ARBA00022679"/>
    </source>
</evidence>
<dbReference type="FunFam" id="3.40.50.1950:FF:000001">
    <property type="entry name" value="Flavin prenyltransferase UbiX"/>
    <property type="match status" value="1"/>
</dbReference>
<dbReference type="NCBIfam" id="TIGR00421">
    <property type="entry name" value="ubiX_pad"/>
    <property type="match status" value="1"/>
</dbReference>
<feature type="domain" description="Flavoprotein" evidence="8">
    <location>
        <begin position="2"/>
        <end position="168"/>
    </location>
</feature>
<dbReference type="InterPro" id="IPR003382">
    <property type="entry name" value="Flavoprotein"/>
</dbReference>
<dbReference type="InterPro" id="IPR004507">
    <property type="entry name" value="UbiX-like"/>
</dbReference>
<feature type="binding site" evidence="7">
    <location>
        <position position="169"/>
    </location>
    <ligand>
        <name>dimethylallyl phosphate</name>
        <dbReference type="ChEBI" id="CHEBI:88052"/>
    </ligand>
</feature>
<keyword evidence="2 7" id="KW-0285">Flavoprotein</keyword>
<comment type="caution">
    <text evidence="9">The sequence shown here is derived from an EMBL/GenBank/DDBJ whole genome shotgun (WGS) entry which is preliminary data.</text>
</comment>
<comment type="catalytic activity">
    <reaction evidence="5 7">
        <text>dimethylallyl phosphate + FMNH2 = prenylated FMNH2 + phosphate</text>
        <dbReference type="Rhea" id="RHEA:37743"/>
        <dbReference type="ChEBI" id="CHEBI:43474"/>
        <dbReference type="ChEBI" id="CHEBI:57618"/>
        <dbReference type="ChEBI" id="CHEBI:87467"/>
        <dbReference type="ChEBI" id="CHEBI:88052"/>
        <dbReference type="EC" id="2.5.1.129"/>
    </reaction>
</comment>
<proteinExistence type="inferred from homology"/>
<dbReference type="EMBL" id="DXFP01000051">
    <property type="protein sequence ID" value="HIX02185.1"/>
    <property type="molecule type" value="Genomic_DNA"/>
</dbReference>
<dbReference type="Pfam" id="PF02441">
    <property type="entry name" value="Flavoprotein"/>
    <property type="match status" value="1"/>
</dbReference>
<feature type="binding site" evidence="7">
    <location>
        <position position="153"/>
    </location>
    <ligand>
        <name>dimethylallyl phosphate</name>
        <dbReference type="ChEBI" id="CHEBI:88052"/>
    </ligand>
</feature>
<evidence type="ECO:0000313" key="10">
    <source>
        <dbReference type="Proteomes" id="UP000823963"/>
    </source>
</evidence>
<evidence type="ECO:0000259" key="8">
    <source>
        <dbReference type="Pfam" id="PF02441"/>
    </source>
</evidence>
<dbReference type="NCBIfam" id="NF004685">
    <property type="entry name" value="PRK06029.1"/>
    <property type="match status" value="1"/>
</dbReference>
<sequence>MKNIVIGITGASGSVYAIDLLQKLRAITNVRTHVILSPWARQNIEIETDYQIKDIQNLADEMHQFKNLGANIASGSFKTDGMVIVPASMKTVAAISMGYSDNLITRAADVTIKEQRKLVLVPRETPLSVIHLENLTRLARLGVQIIPPVPAFYNNPQTIQDIVEQQTMKILDAFGIQNEVGTRWEGIQHE</sequence>
<feature type="binding site" evidence="7">
    <location>
        <position position="37"/>
    </location>
    <ligand>
        <name>FMN</name>
        <dbReference type="ChEBI" id="CHEBI:58210"/>
    </ligand>
</feature>
<keyword evidence="4 7" id="KW-0808">Transferase</keyword>
<dbReference type="EC" id="2.5.1.129" evidence="7"/>
<keyword evidence="3 7" id="KW-0288">FMN</keyword>
<gene>
    <name evidence="7" type="primary">ubiX</name>
    <name evidence="9" type="ORF">H9861_05460</name>
</gene>
<evidence type="ECO:0000256" key="1">
    <source>
        <dbReference type="ARBA" id="ARBA00022602"/>
    </source>
</evidence>
<feature type="binding site" evidence="7">
    <location>
        <begin position="10"/>
        <end position="12"/>
    </location>
    <ligand>
        <name>FMN</name>
        <dbReference type="ChEBI" id="CHEBI:58210"/>
    </ligand>
</feature>
<dbReference type="Proteomes" id="UP000823963">
    <property type="component" value="Unassembled WGS sequence"/>
</dbReference>
<dbReference type="PANTHER" id="PTHR43374">
    <property type="entry name" value="FLAVIN PRENYLTRANSFERASE"/>
    <property type="match status" value="1"/>
</dbReference>
<comment type="similarity">
    <text evidence="6 7">Belongs to the UbiX/PAD1 family.</text>
</comment>
<name>A0A9D2AAV8_9LACO</name>
<dbReference type="HAMAP" id="MF_01984">
    <property type="entry name" value="ubiX_pad"/>
    <property type="match status" value="1"/>
</dbReference>
<feature type="binding site" evidence="7">
    <location>
        <position position="123"/>
    </location>
    <ligand>
        <name>FMN</name>
        <dbReference type="ChEBI" id="CHEBI:58210"/>
    </ligand>
</feature>
<dbReference type="InterPro" id="IPR036551">
    <property type="entry name" value="Flavin_trans-like"/>
</dbReference>
<evidence type="ECO:0000313" key="9">
    <source>
        <dbReference type="EMBL" id="HIX02185.1"/>
    </source>
</evidence>
<evidence type="ECO:0000256" key="7">
    <source>
        <dbReference type="HAMAP-Rule" id="MF_01984"/>
    </source>
</evidence>
<protein>
    <recommendedName>
        <fullName evidence="7">Flavin prenyltransferase UbiX</fullName>
        <ecNumber evidence="7">2.5.1.129</ecNumber>
    </recommendedName>
</protein>
<accession>A0A9D2AAV8</accession>
<evidence type="ECO:0000256" key="5">
    <source>
        <dbReference type="ARBA" id="ARBA00050612"/>
    </source>
</evidence>
<reference evidence="9" key="2">
    <citation type="submission" date="2021-04" db="EMBL/GenBank/DDBJ databases">
        <authorList>
            <person name="Gilroy R."/>
        </authorList>
    </citation>
    <scope>NUCLEOTIDE SEQUENCE</scope>
    <source>
        <strain evidence="9">6627</strain>
    </source>
</reference>
<evidence type="ECO:0000256" key="6">
    <source>
        <dbReference type="ARBA" id="ARBA00060793"/>
    </source>
</evidence>